<name>A0ABU8VJ00_9BURK</name>
<feature type="domain" description="EthD" evidence="1">
    <location>
        <begin position="128"/>
        <end position="196"/>
    </location>
</feature>
<dbReference type="RefSeq" id="WP_340358226.1">
    <property type="nucleotide sequence ID" value="NZ_JBBKZU010000007.1"/>
</dbReference>
<dbReference type="Gene3D" id="3.30.70.100">
    <property type="match status" value="1"/>
</dbReference>
<protein>
    <submittedName>
        <fullName evidence="2">EthD domain-containing protein</fullName>
    </submittedName>
</protein>
<dbReference type="InterPro" id="IPR009799">
    <property type="entry name" value="EthD_dom"/>
</dbReference>
<keyword evidence="3" id="KW-1185">Reference proteome</keyword>
<evidence type="ECO:0000259" key="1">
    <source>
        <dbReference type="Pfam" id="PF07110"/>
    </source>
</evidence>
<dbReference type="SUPFAM" id="SSF54909">
    <property type="entry name" value="Dimeric alpha+beta barrel"/>
    <property type="match status" value="1"/>
</dbReference>
<sequence>MSTHILCLAGDAAVRAALPRLPDARVHLYRVLRHIPTDSVTEDQARRPIVPDAERIHTIVECSFADPAAQAQVQAGAQWRAFTAAVEESGERLYAFDAYSNVPIAPVHGAVDGGFRRWMLLRRAAAGPEVFRDAWFGRHADLVKQLPRVDGYVQNLVTARFGADGQPADCDSLRVDGIAELCFADERAMLEAYSADARLPLRDDGRALLAGIVTLLVQGGRAS</sequence>
<dbReference type="InterPro" id="IPR011008">
    <property type="entry name" value="Dimeric_a/b-barrel"/>
</dbReference>
<proteinExistence type="predicted"/>
<evidence type="ECO:0000313" key="3">
    <source>
        <dbReference type="Proteomes" id="UP001365846"/>
    </source>
</evidence>
<gene>
    <name evidence="2" type="ORF">WKW77_18035</name>
</gene>
<comment type="caution">
    <text evidence="2">The sequence shown here is derived from an EMBL/GenBank/DDBJ whole genome shotgun (WGS) entry which is preliminary data.</text>
</comment>
<accession>A0ABU8VJ00</accession>
<evidence type="ECO:0000313" key="2">
    <source>
        <dbReference type="EMBL" id="MEJ8812990.1"/>
    </source>
</evidence>
<reference evidence="2 3" key="1">
    <citation type="submission" date="2024-03" db="EMBL/GenBank/DDBJ databases">
        <title>Novel species of the genus Variovorax.</title>
        <authorList>
            <person name="Liu Q."/>
            <person name="Xin Y.-H."/>
        </authorList>
    </citation>
    <scope>NUCLEOTIDE SEQUENCE [LARGE SCALE GENOMIC DNA]</scope>
    <source>
        <strain evidence="2 3">KACC 18899</strain>
    </source>
</reference>
<dbReference type="Proteomes" id="UP001365846">
    <property type="component" value="Unassembled WGS sequence"/>
</dbReference>
<organism evidence="2 3">
    <name type="scientific">Variovorax ureilyticus</name>
    <dbReference type="NCBI Taxonomy" id="1836198"/>
    <lineage>
        <taxon>Bacteria</taxon>
        <taxon>Pseudomonadati</taxon>
        <taxon>Pseudomonadota</taxon>
        <taxon>Betaproteobacteria</taxon>
        <taxon>Burkholderiales</taxon>
        <taxon>Comamonadaceae</taxon>
        <taxon>Variovorax</taxon>
    </lineage>
</organism>
<dbReference type="EMBL" id="JBBKZU010000007">
    <property type="protein sequence ID" value="MEJ8812990.1"/>
    <property type="molecule type" value="Genomic_DNA"/>
</dbReference>
<dbReference type="Pfam" id="PF07110">
    <property type="entry name" value="EthD"/>
    <property type="match status" value="1"/>
</dbReference>